<comment type="caution">
    <text evidence="2">The sequence shown here is derived from an EMBL/GenBank/DDBJ whole genome shotgun (WGS) entry which is preliminary data.</text>
</comment>
<feature type="region of interest" description="Disordered" evidence="1">
    <location>
        <begin position="309"/>
        <end position="373"/>
    </location>
</feature>
<evidence type="ECO:0000313" key="3">
    <source>
        <dbReference type="Proteomes" id="UP000469558"/>
    </source>
</evidence>
<dbReference type="Proteomes" id="UP000469558">
    <property type="component" value="Unassembled WGS sequence"/>
</dbReference>
<protein>
    <submittedName>
        <fullName evidence="2">Uncharacterized protein</fullName>
    </submittedName>
</protein>
<feature type="region of interest" description="Disordered" evidence="1">
    <location>
        <begin position="1"/>
        <end position="34"/>
    </location>
</feature>
<proteinExistence type="predicted"/>
<reference evidence="2 3" key="1">
    <citation type="submission" date="2018-05" db="EMBL/GenBank/DDBJ databases">
        <title>Genome sequencing and assembly of the regulated plant pathogen Lachnellula willkommii and related sister species for the development of diagnostic species identification markers.</title>
        <authorList>
            <person name="Giroux E."/>
            <person name="Bilodeau G."/>
        </authorList>
    </citation>
    <scope>NUCLEOTIDE SEQUENCE [LARGE SCALE GENOMIC DNA]</scope>
    <source>
        <strain evidence="2 3">CBS 268.59</strain>
    </source>
</reference>
<accession>A0A8T9C9R3</accession>
<dbReference type="AlphaFoldDB" id="A0A8T9C9R3"/>
<feature type="region of interest" description="Disordered" evidence="1">
    <location>
        <begin position="686"/>
        <end position="713"/>
    </location>
</feature>
<gene>
    <name evidence="2" type="ORF">LSUE1_G005163</name>
</gene>
<dbReference type="OrthoDB" id="4760831at2759"/>
<organism evidence="2 3">
    <name type="scientific">Lachnellula suecica</name>
    <dbReference type="NCBI Taxonomy" id="602035"/>
    <lineage>
        <taxon>Eukaryota</taxon>
        <taxon>Fungi</taxon>
        <taxon>Dikarya</taxon>
        <taxon>Ascomycota</taxon>
        <taxon>Pezizomycotina</taxon>
        <taxon>Leotiomycetes</taxon>
        <taxon>Helotiales</taxon>
        <taxon>Lachnaceae</taxon>
        <taxon>Lachnellula</taxon>
    </lineage>
</organism>
<dbReference type="PANTHER" id="PTHR35392:SF1">
    <property type="entry name" value="ZN(II)2CYS6 TRANSCRIPTION FACTOR (EUROFUNG)"/>
    <property type="match status" value="1"/>
</dbReference>
<feature type="compositionally biased region" description="Polar residues" evidence="1">
    <location>
        <begin position="309"/>
        <end position="328"/>
    </location>
</feature>
<dbReference type="InterPro" id="IPR052973">
    <property type="entry name" value="Fungal_sec-metab_reg_TF"/>
</dbReference>
<name>A0A8T9C9R3_9HELO</name>
<feature type="compositionally biased region" description="Polar residues" evidence="1">
    <location>
        <begin position="1"/>
        <end position="31"/>
    </location>
</feature>
<dbReference type="EMBL" id="QGMK01000527">
    <property type="protein sequence ID" value="TVY81197.1"/>
    <property type="molecule type" value="Genomic_DNA"/>
</dbReference>
<evidence type="ECO:0000313" key="2">
    <source>
        <dbReference type="EMBL" id="TVY81197.1"/>
    </source>
</evidence>
<dbReference type="PANTHER" id="PTHR35392">
    <property type="entry name" value="ZN(II)2CYS6 TRANSCRIPTION FACTOR (EUROFUNG)-RELATED-RELATED"/>
    <property type="match status" value="1"/>
</dbReference>
<sequence length="951" mass="106467">METQSMDQDSSSYDTSNFTERSPQSSNTSSIPPRAHEIDRWQRHISMQDFGRNLQTAVKSIYPNRKRSRYTNVWVLILKWKTEDPDLPVTIEIEELCRVLGETYHYDIELFEIPDQKSHATVSKKINTFVDINGDSKSDLKIVYYAGHSRLSKTRDLIWSRQVLAFFRSGKYTLWQDKENPQHSTVTWTGIQHALEQAESDVLILLDSCESGVGDAGEGNGVTELMAACAFDVQANGVGHYSFTNALTIELKLLSKKKSVPVVDLYTQIYCRAQHHMVRGVKNERYPAPIHLQLTRDYQFPRSIQLSIQEPSNENGLETSEKGQNSIKSPPPNGNRKRLWDEDTEMLSSKRPCHSNEQTIPEETLTSDLDNLSDDAAVNIPPVWWSEGEPAQITEAAAPASPPCPMANEATASCDSLPEQQRKGIYMPRLLLSIRFEEDLQAKDLSTEYFAEWLRTMPAVAEQVSVEGSFRCDSTLVILALPFALWPYLSSHPAIIPLGLIKSSNMQQARPAPFFEATDSSMKPPALESGEHNKTYRRIMSVDMYDSANFSAYSQMMLFKSNQGQAELIFHPKLIEEQEFLQTLASSLHLDCTVNSLKIRRSPLSENKHEANLSDIPDIVRPNFEEKAAVPPTKVTDWAIENTPTSPKSALSMDWELDSAESSDDERMNSAASIFSRSSSLSSAPSEFRQMSFPKNPNKGKVYDKTDYGQQESTSDLSQSISNAHNLFTSASKPFKMRRGALAPAARAAMHAIRRVGACWRCKVLRKACDPGEPCSMCPTEKSKSTWSYVGCKRGSLESNAAPLQLCPNSQKLEAITSNATPRQIASHIPENKWHQQHIKEREKAIKVLATSGNYGWPPSAATKTLIRQCLSLSPYSTTPCKVPVTLGSLSGCIVQILWEISWHSWDDYIIKSEWSVDNLAVLLISAAYHQATLLSVSRALTPSNRGTYGC</sequence>
<keyword evidence="3" id="KW-1185">Reference proteome</keyword>
<evidence type="ECO:0000256" key="1">
    <source>
        <dbReference type="SAM" id="MobiDB-lite"/>
    </source>
</evidence>